<dbReference type="SUPFAM" id="SSF53756">
    <property type="entry name" value="UDP-Glycosyltransferase/glycogen phosphorylase"/>
    <property type="match status" value="1"/>
</dbReference>
<dbReference type="CDD" id="cd03784">
    <property type="entry name" value="GT1_Gtf-like"/>
    <property type="match status" value="1"/>
</dbReference>
<dbReference type="Pfam" id="PF06722">
    <property type="entry name" value="EryCIII-like_C"/>
    <property type="match status" value="1"/>
</dbReference>
<dbReference type="InterPro" id="IPR010610">
    <property type="entry name" value="EryCIII-like_C"/>
</dbReference>
<dbReference type="Proteomes" id="UP001227101">
    <property type="component" value="Chromosome"/>
</dbReference>
<dbReference type="EMBL" id="CP127173">
    <property type="protein sequence ID" value="WIV53703.1"/>
    <property type="molecule type" value="Genomic_DNA"/>
</dbReference>
<name>A0ABY8XDT5_9PSEU</name>
<proteinExistence type="predicted"/>
<evidence type="ECO:0000256" key="1">
    <source>
        <dbReference type="ARBA" id="ARBA00004660"/>
    </source>
</evidence>
<feature type="domain" description="Glycosyltransferase family 28 N-terminal" evidence="3">
    <location>
        <begin position="3"/>
        <end position="97"/>
    </location>
</feature>
<dbReference type="InterPro" id="IPR050426">
    <property type="entry name" value="Glycosyltransferase_28"/>
</dbReference>
<dbReference type="InterPro" id="IPR004276">
    <property type="entry name" value="GlycoTrans_28_N"/>
</dbReference>
<reference evidence="5 6" key="1">
    <citation type="submission" date="2023-06" db="EMBL/GenBank/DDBJ databases">
        <authorList>
            <person name="Oyuntsetseg B."/>
            <person name="Kim S.B."/>
        </authorList>
    </citation>
    <scope>NUCLEOTIDE SEQUENCE [LARGE SCALE GENOMIC DNA]</scope>
    <source>
        <strain evidence="5 6">2-2</strain>
    </source>
</reference>
<evidence type="ECO:0000259" key="3">
    <source>
        <dbReference type="Pfam" id="PF03033"/>
    </source>
</evidence>
<feature type="domain" description="Erythromycin biosynthesis protein CIII-like C-terminal" evidence="4">
    <location>
        <begin position="291"/>
        <end position="384"/>
    </location>
</feature>
<dbReference type="Gene3D" id="3.40.50.2000">
    <property type="entry name" value="Glycogen Phosphorylase B"/>
    <property type="match status" value="2"/>
</dbReference>
<dbReference type="PANTHER" id="PTHR48050">
    <property type="entry name" value="STEROL 3-BETA-GLUCOSYLTRANSFERASE"/>
    <property type="match status" value="1"/>
</dbReference>
<organism evidence="5 6">
    <name type="scientific">Amycolatopsis nalaikhensis</name>
    <dbReference type="NCBI Taxonomy" id="715472"/>
    <lineage>
        <taxon>Bacteria</taxon>
        <taxon>Bacillati</taxon>
        <taxon>Actinomycetota</taxon>
        <taxon>Actinomycetes</taxon>
        <taxon>Pseudonocardiales</taxon>
        <taxon>Pseudonocardiaceae</taxon>
        <taxon>Amycolatopsis</taxon>
    </lineage>
</organism>
<dbReference type="Pfam" id="PF03033">
    <property type="entry name" value="Glyco_transf_28"/>
    <property type="match status" value="1"/>
</dbReference>
<comment type="pathway">
    <text evidence="1">Antibiotic biosynthesis; vancomycin biosynthesis.</text>
</comment>
<dbReference type="InterPro" id="IPR002213">
    <property type="entry name" value="UDP_glucos_trans"/>
</dbReference>
<keyword evidence="2" id="KW-0045">Antibiotic biosynthesis</keyword>
<accession>A0ABY8XDT5</accession>
<sequence length="409" mass="43586">MRVLLSTIGSRGEVQPVVALASELRALGQDVRLCVPPDFRAWLDELGFDVVPIGPELRGTASVRRPTPEELRKATEETVVTQFETVAVAAEGCDVLVAAGALQFATRSIAQRTGAAYVYASFCPITLPSEHHAPPPMPWRSPGKAENRALWAEDAQHWNLMFGEKVNECRATVGQDPVDDLQAHVFTDRPWLAADAALAPWPEPEDPRVVQTGAWVWPDERPLPPGLLEFLDAGEPPVYFGFGSMRAPGELAEAMLAAARAHGRRAVIARGWAGLAAADGQPDCFGIGEVNQQALFRRVAAVVHHGGAGTTTTAARAGAPQVVVPQMYDQHYFAGRVRELGLGAATEPGVPTADTLATALETALRPDVATRARQFAGKVRTDGASVAARQLLATVPLSVGFPGRRSSVG</sequence>
<evidence type="ECO:0000259" key="4">
    <source>
        <dbReference type="Pfam" id="PF06722"/>
    </source>
</evidence>
<evidence type="ECO:0000313" key="5">
    <source>
        <dbReference type="EMBL" id="WIV53703.1"/>
    </source>
</evidence>
<dbReference type="PANTHER" id="PTHR48050:SF13">
    <property type="entry name" value="STEROL 3-BETA-GLUCOSYLTRANSFERASE UGT80A2"/>
    <property type="match status" value="1"/>
</dbReference>
<keyword evidence="6" id="KW-1185">Reference proteome</keyword>
<evidence type="ECO:0000313" key="6">
    <source>
        <dbReference type="Proteomes" id="UP001227101"/>
    </source>
</evidence>
<evidence type="ECO:0000256" key="2">
    <source>
        <dbReference type="ARBA" id="ARBA00023194"/>
    </source>
</evidence>
<protein>
    <submittedName>
        <fullName evidence="5">Glycosyltransferase</fullName>
    </submittedName>
</protein>
<dbReference type="RefSeq" id="WP_285450167.1">
    <property type="nucleotide sequence ID" value="NZ_CP127173.1"/>
</dbReference>
<gene>
    <name evidence="5" type="ORF">QP939_33115</name>
</gene>